<keyword evidence="2 4" id="KW-0694">RNA-binding</keyword>
<dbReference type="Pfam" id="PF05383">
    <property type="entry name" value="La"/>
    <property type="match status" value="1"/>
</dbReference>
<dbReference type="SMART" id="SM00715">
    <property type="entry name" value="LA"/>
    <property type="match status" value="1"/>
</dbReference>
<dbReference type="Proteomes" id="UP000757232">
    <property type="component" value="Unassembled WGS sequence"/>
</dbReference>
<evidence type="ECO:0000256" key="5">
    <source>
        <dbReference type="SAM" id="MobiDB-lite"/>
    </source>
</evidence>
<evidence type="ECO:0000256" key="3">
    <source>
        <dbReference type="ARBA" id="ARBA00023242"/>
    </source>
</evidence>
<organism evidence="8 9">
    <name type="scientific">Sanghuangporus baumii</name>
    <name type="common">Phellinus baumii</name>
    <dbReference type="NCBI Taxonomy" id="108892"/>
    <lineage>
        <taxon>Eukaryota</taxon>
        <taxon>Fungi</taxon>
        <taxon>Dikarya</taxon>
        <taxon>Basidiomycota</taxon>
        <taxon>Agaricomycotina</taxon>
        <taxon>Agaricomycetes</taxon>
        <taxon>Hymenochaetales</taxon>
        <taxon>Hymenochaetaceae</taxon>
        <taxon>Sanghuangporus</taxon>
    </lineage>
</organism>
<dbReference type="SUPFAM" id="SSF54928">
    <property type="entry name" value="RNA-binding domain, RBD"/>
    <property type="match status" value="1"/>
</dbReference>
<evidence type="ECO:0000313" key="8">
    <source>
        <dbReference type="EMBL" id="OCB91461.1"/>
    </source>
</evidence>
<dbReference type="SUPFAM" id="SSF46785">
    <property type="entry name" value="Winged helix' DNA-binding domain"/>
    <property type="match status" value="1"/>
</dbReference>
<dbReference type="InterPro" id="IPR002344">
    <property type="entry name" value="Lupus_La"/>
</dbReference>
<feature type="domain" description="RRM" evidence="6">
    <location>
        <begin position="153"/>
        <end position="214"/>
    </location>
</feature>
<feature type="region of interest" description="Disordered" evidence="5">
    <location>
        <begin position="265"/>
        <end position="290"/>
    </location>
</feature>
<protein>
    <recommendedName>
        <fullName evidence="10">HTH La-type RNA-binding domain-containing protein</fullName>
    </recommendedName>
</protein>
<reference evidence="8" key="1">
    <citation type="submission" date="2016-06" db="EMBL/GenBank/DDBJ databases">
        <title>Draft Genome sequence of the fungus Inonotus baumii.</title>
        <authorList>
            <person name="Zhu H."/>
            <person name="Lin W."/>
        </authorList>
    </citation>
    <scope>NUCLEOTIDE SEQUENCE</scope>
    <source>
        <strain evidence="8">821</strain>
    </source>
</reference>
<accession>A0A9Q5I4N1</accession>
<dbReference type="Pfam" id="PF00076">
    <property type="entry name" value="RRM_1"/>
    <property type="match status" value="1"/>
</dbReference>
<dbReference type="AlphaFoldDB" id="A0A9Q5I4N1"/>
<dbReference type="InterPro" id="IPR035979">
    <property type="entry name" value="RBD_domain_sf"/>
</dbReference>
<feature type="compositionally biased region" description="Basic and acidic residues" evidence="5">
    <location>
        <begin position="272"/>
        <end position="289"/>
    </location>
</feature>
<dbReference type="InterPro" id="IPR000504">
    <property type="entry name" value="RRM_dom"/>
</dbReference>
<sequence length="528" mass="58657">MADAEMVADPVEVKAKVEAEERPDDAKSDIEEHDITEVDKNGDSTVPAPPELAPEEETDAEKKNKACRQIEFYFSDSNLPYDRFMWTLHTASAEHWVPIKQVASFRRMREFQQFGHDWLVSALRTSLELEVDEAGVNVRRRTEVKEPKGQWERSIYAKGFGSEYPGLQKDLEKYFNAYGRVNAVRMRRKYETKEFKVGLGSVFVEFADVSTAERFPKLDPKPKWKDTELLTMSKEAYCDMKIKEKGLTGKAAEWRRAHENSIPAKSFNAFRPNDKKKDKKDSKEDKNPSKPEVFLEFMGKKLKVLDEAGGKIDEAEIPYVKNSALKLTGIEGNLTFDDVKVPIKQRFEHAPFIKYEKEASEALVGFSKALSEEDIAFVKEKVKTLNGKEVTWSEAEGSAFHSRSYQVKLLNSDTAARRVMTVATRTAAKSNRGGRGGGGGRRSGKSGGKGGDRREGKGSPKKGSHGKKSSDANGEAKRGEKRKRPVEPDGGPDAGVRGVGVPVVLSSKKSKTEGADPEPEAPAAAASS</sequence>
<dbReference type="PRINTS" id="PR00302">
    <property type="entry name" value="LUPUSLA"/>
</dbReference>
<keyword evidence="3" id="KW-0539">Nucleus</keyword>
<dbReference type="InterPro" id="IPR036390">
    <property type="entry name" value="WH_DNA-bd_sf"/>
</dbReference>
<comment type="subcellular location">
    <subcellularLocation>
        <location evidence="1">Nucleus</location>
    </subcellularLocation>
</comment>
<keyword evidence="9" id="KW-1185">Reference proteome</keyword>
<evidence type="ECO:0008006" key="10">
    <source>
        <dbReference type="Google" id="ProtNLM"/>
    </source>
</evidence>
<dbReference type="CDD" id="cd12291">
    <property type="entry name" value="RRM1_La"/>
    <property type="match status" value="1"/>
</dbReference>
<dbReference type="OrthoDB" id="439993at2759"/>
<evidence type="ECO:0000256" key="2">
    <source>
        <dbReference type="ARBA" id="ARBA00022884"/>
    </source>
</evidence>
<dbReference type="InterPro" id="IPR036388">
    <property type="entry name" value="WH-like_DNA-bd_sf"/>
</dbReference>
<dbReference type="PANTHER" id="PTHR22792:SF140">
    <property type="entry name" value="ACHILLES, ISOFORM A"/>
    <property type="match status" value="1"/>
</dbReference>
<feature type="region of interest" description="Disordered" evidence="5">
    <location>
        <begin position="423"/>
        <end position="528"/>
    </location>
</feature>
<feature type="compositionally biased region" description="Basic and acidic residues" evidence="5">
    <location>
        <begin position="11"/>
        <end position="42"/>
    </location>
</feature>
<feature type="compositionally biased region" description="Gly residues" evidence="5">
    <location>
        <begin position="433"/>
        <end position="449"/>
    </location>
</feature>
<evidence type="ECO:0000256" key="4">
    <source>
        <dbReference type="PROSITE-ProRule" id="PRU00332"/>
    </source>
</evidence>
<dbReference type="PROSITE" id="PS50102">
    <property type="entry name" value="RRM"/>
    <property type="match status" value="1"/>
</dbReference>
<dbReference type="InterPro" id="IPR006630">
    <property type="entry name" value="La_HTH"/>
</dbReference>
<feature type="region of interest" description="Disordered" evidence="5">
    <location>
        <begin position="1"/>
        <end position="61"/>
    </location>
</feature>
<dbReference type="GO" id="GO:1990904">
    <property type="term" value="C:ribonucleoprotein complex"/>
    <property type="evidence" value="ECO:0007669"/>
    <property type="project" value="InterPro"/>
</dbReference>
<evidence type="ECO:0000259" key="7">
    <source>
        <dbReference type="PROSITE" id="PS50961"/>
    </source>
</evidence>
<dbReference type="GO" id="GO:0003729">
    <property type="term" value="F:mRNA binding"/>
    <property type="evidence" value="ECO:0007669"/>
    <property type="project" value="TreeGrafter"/>
</dbReference>
<dbReference type="GO" id="GO:0005634">
    <property type="term" value="C:nucleus"/>
    <property type="evidence" value="ECO:0007669"/>
    <property type="project" value="UniProtKB-SubCell"/>
</dbReference>
<gene>
    <name evidence="8" type="ORF">A7U60_g1275</name>
</gene>
<evidence type="ECO:0000256" key="1">
    <source>
        <dbReference type="ARBA" id="ARBA00004123"/>
    </source>
</evidence>
<dbReference type="PROSITE" id="PS50961">
    <property type="entry name" value="HTH_LA"/>
    <property type="match status" value="1"/>
</dbReference>
<evidence type="ECO:0000313" key="9">
    <source>
        <dbReference type="Proteomes" id="UP000757232"/>
    </source>
</evidence>
<proteinExistence type="predicted"/>
<dbReference type="GO" id="GO:0006396">
    <property type="term" value="P:RNA processing"/>
    <property type="evidence" value="ECO:0007669"/>
    <property type="project" value="InterPro"/>
</dbReference>
<feature type="compositionally biased region" description="Basic and acidic residues" evidence="5">
    <location>
        <begin position="468"/>
        <end position="478"/>
    </location>
</feature>
<dbReference type="Gene3D" id="3.30.70.330">
    <property type="match status" value="1"/>
</dbReference>
<feature type="domain" description="HTH La-type RNA-binding" evidence="7">
    <location>
        <begin position="56"/>
        <end position="148"/>
    </location>
</feature>
<dbReference type="InterPro" id="IPR045180">
    <property type="entry name" value="La_dom_prot"/>
</dbReference>
<dbReference type="Gene3D" id="1.10.10.10">
    <property type="entry name" value="Winged helix-like DNA-binding domain superfamily/Winged helix DNA-binding domain"/>
    <property type="match status" value="1"/>
</dbReference>
<name>A0A9Q5I4N1_SANBA</name>
<dbReference type="PANTHER" id="PTHR22792">
    <property type="entry name" value="LUPUS LA PROTEIN-RELATED"/>
    <property type="match status" value="1"/>
</dbReference>
<dbReference type="InterPro" id="IPR012677">
    <property type="entry name" value="Nucleotide-bd_a/b_plait_sf"/>
</dbReference>
<comment type="caution">
    <text evidence="8">The sequence shown here is derived from an EMBL/GenBank/DDBJ whole genome shotgun (WGS) entry which is preliminary data.</text>
</comment>
<evidence type="ECO:0000259" key="6">
    <source>
        <dbReference type="PROSITE" id="PS50102"/>
    </source>
</evidence>
<dbReference type="EMBL" id="LNZH02000086">
    <property type="protein sequence ID" value="OCB91461.1"/>
    <property type="molecule type" value="Genomic_DNA"/>
</dbReference>